<dbReference type="PANTHER" id="PTHR38115:SF1">
    <property type="entry name" value="LIPOCALIN-LIKE DOMAIN-CONTAINING PROTEIN"/>
    <property type="match status" value="1"/>
</dbReference>
<protein>
    <recommendedName>
        <fullName evidence="4">LCCL domain-containing protein</fullName>
    </recommendedName>
</protein>
<evidence type="ECO:0000313" key="2">
    <source>
        <dbReference type="Proteomes" id="UP000504638"/>
    </source>
</evidence>
<gene>
    <name evidence="1 3" type="ORF">P152DRAFT_436660</name>
</gene>
<sequence>MAAPESINIKDITGKWSLNKTISDDIDPVLALQGIGWLTRKAIGLAGLTLHVKHYKDDDATEHIDIEQIASGGIKGTTELRTLNGEWHDHKDHIFGFVKGTSTWVQLSELDDNDEDEAFLKDGWDKGTQEIGLVKNHVESQGNGWVGRQTWGFADIDIDGKIERRHTRRVVVTKGSEAKRIRMVYDFISQ</sequence>
<reference evidence="1 3" key="1">
    <citation type="submission" date="2020-01" db="EMBL/GenBank/DDBJ databases">
        <authorList>
            <consortium name="DOE Joint Genome Institute"/>
            <person name="Haridas S."/>
            <person name="Albert R."/>
            <person name="Binder M."/>
            <person name="Bloem J."/>
            <person name="Labutti K."/>
            <person name="Salamov A."/>
            <person name="Andreopoulos B."/>
            <person name="Baker S.E."/>
            <person name="Barry K."/>
            <person name="Bills G."/>
            <person name="Bluhm B.H."/>
            <person name="Cannon C."/>
            <person name="Castanera R."/>
            <person name="Culley D.E."/>
            <person name="Daum C."/>
            <person name="Ezra D."/>
            <person name="Gonzalez J.B."/>
            <person name="Henrissat B."/>
            <person name="Kuo A."/>
            <person name="Liang C."/>
            <person name="Lipzen A."/>
            <person name="Lutzoni F."/>
            <person name="Magnuson J."/>
            <person name="Mondo S."/>
            <person name="Nolan M."/>
            <person name="Ohm R."/>
            <person name="Pangilinan J."/>
            <person name="Park H.-J."/>
            <person name="Ramirez L."/>
            <person name="Alfaro M."/>
            <person name="Sun H."/>
            <person name="Tritt A."/>
            <person name="Yoshinaga Y."/>
            <person name="Zwiers L.-H."/>
            <person name="Turgeon B.G."/>
            <person name="Goodwin S.B."/>
            <person name="Spatafora J.W."/>
            <person name="Crous P.W."/>
            <person name="Grigoriev I.V."/>
        </authorList>
    </citation>
    <scope>NUCLEOTIDE SEQUENCE</scope>
    <source>
        <strain evidence="1 3">CBS 781.70</strain>
    </source>
</reference>
<organism evidence="1">
    <name type="scientific">Eremomyces bilateralis CBS 781.70</name>
    <dbReference type="NCBI Taxonomy" id="1392243"/>
    <lineage>
        <taxon>Eukaryota</taxon>
        <taxon>Fungi</taxon>
        <taxon>Dikarya</taxon>
        <taxon>Ascomycota</taxon>
        <taxon>Pezizomycotina</taxon>
        <taxon>Dothideomycetes</taxon>
        <taxon>Dothideomycetes incertae sedis</taxon>
        <taxon>Eremomycetales</taxon>
        <taxon>Eremomycetaceae</taxon>
        <taxon>Eremomyces</taxon>
    </lineage>
</organism>
<dbReference type="Gene3D" id="2.40.128.20">
    <property type="match status" value="1"/>
</dbReference>
<accession>A0A6G1G395</accession>
<reference evidence="3" key="3">
    <citation type="submission" date="2025-04" db="UniProtKB">
        <authorList>
            <consortium name="RefSeq"/>
        </authorList>
    </citation>
    <scope>IDENTIFICATION</scope>
    <source>
        <strain evidence="3">CBS 781.70</strain>
    </source>
</reference>
<dbReference type="Proteomes" id="UP000504638">
    <property type="component" value="Unplaced"/>
</dbReference>
<name>A0A6G1G395_9PEZI</name>
<dbReference type="AlphaFoldDB" id="A0A6G1G395"/>
<reference evidence="3" key="2">
    <citation type="submission" date="2020-04" db="EMBL/GenBank/DDBJ databases">
        <authorList>
            <consortium name="NCBI Genome Project"/>
        </authorList>
    </citation>
    <scope>NUCLEOTIDE SEQUENCE</scope>
    <source>
        <strain evidence="3">CBS 781.70</strain>
    </source>
</reference>
<evidence type="ECO:0008006" key="4">
    <source>
        <dbReference type="Google" id="ProtNLM"/>
    </source>
</evidence>
<proteinExistence type="predicted"/>
<dbReference type="InterPro" id="IPR012674">
    <property type="entry name" value="Calycin"/>
</dbReference>
<dbReference type="OrthoDB" id="425354at2759"/>
<dbReference type="GeneID" id="54418136"/>
<evidence type="ECO:0000313" key="1">
    <source>
        <dbReference type="EMBL" id="KAF1812401.1"/>
    </source>
</evidence>
<dbReference type="EMBL" id="ML975158">
    <property type="protein sequence ID" value="KAF1812401.1"/>
    <property type="molecule type" value="Genomic_DNA"/>
</dbReference>
<dbReference type="PANTHER" id="PTHR38115">
    <property type="entry name" value="LIPOCALIN-LIKE DOMAIN-CONTAINING PROTEIN"/>
    <property type="match status" value="1"/>
</dbReference>
<keyword evidence="2" id="KW-1185">Reference proteome</keyword>
<dbReference type="InterPro" id="IPR053037">
    <property type="entry name" value="Pericyclase_pydY-like"/>
</dbReference>
<evidence type="ECO:0000313" key="3">
    <source>
        <dbReference type="RefSeq" id="XP_033534032.1"/>
    </source>
</evidence>
<dbReference type="RefSeq" id="XP_033534032.1">
    <property type="nucleotide sequence ID" value="XM_033677566.1"/>
</dbReference>